<name>N1PCB4_DOTSN</name>
<gene>
    <name evidence="1" type="ORF">DOTSEDRAFT_74681</name>
</gene>
<organism evidence="1 2">
    <name type="scientific">Dothistroma septosporum (strain NZE10 / CBS 128990)</name>
    <name type="common">Red band needle blight fungus</name>
    <name type="synonym">Mycosphaerella pini</name>
    <dbReference type="NCBI Taxonomy" id="675120"/>
    <lineage>
        <taxon>Eukaryota</taxon>
        <taxon>Fungi</taxon>
        <taxon>Dikarya</taxon>
        <taxon>Ascomycota</taxon>
        <taxon>Pezizomycotina</taxon>
        <taxon>Dothideomycetes</taxon>
        <taxon>Dothideomycetidae</taxon>
        <taxon>Mycosphaerellales</taxon>
        <taxon>Mycosphaerellaceae</taxon>
        <taxon>Dothistroma</taxon>
    </lineage>
</organism>
<evidence type="ECO:0000313" key="2">
    <source>
        <dbReference type="Proteomes" id="UP000016933"/>
    </source>
</evidence>
<dbReference type="AlphaFoldDB" id="N1PCB4"/>
<dbReference type="HOGENOM" id="CLU_1772481_0_0_1"/>
<accession>N1PCB4</accession>
<proteinExistence type="predicted"/>
<sequence length="147" mass="16591">MHVGDESGLYPGLDRLISGAGSLDQMLFNIAQYGKTNNVVKVLIIHPWLDPVGWPDNHGIKYPFGVERVKRSLRNANYPEPQLVLYKHLPMSVPISDGKRILANTGRGRVVVLYDPTHLINIEVQRGQGGQLDRQCQTQWAAYRVYN</sequence>
<protein>
    <submittedName>
        <fullName evidence="1">Uncharacterized protein</fullName>
    </submittedName>
</protein>
<keyword evidence="2" id="KW-1185">Reference proteome</keyword>
<feature type="non-terminal residue" evidence="1">
    <location>
        <position position="147"/>
    </location>
</feature>
<dbReference type="EMBL" id="KB446544">
    <property type="protein sequence ID" value="EME39867.1"/>
    <property type="molecule type" value="Genomic_DNA"/>
</dbReference>
<evidence type="ECO:0000313" key="1">
    <source>
        <dbReference type="EMBL" id="EME39867.1"/>
    </source>
</evidence>
<dbReference type="Proteomes" id="UP000016933">
    <property type="component" value="Unassembled WGS sequence"/>
</dbReference>
<reference evidence="2" key="1">
    <citation type="journal article" date="2012" name="PLoS Genet.">
        <title>The genomes of the fungal plant pathogens Cladosporium fulvum and Dothistroma septosporum reveal adaptation to different hosts and lifestyles but also signatures of common ancestry.</title>
        <authorList>
            <person name="de Wit P.J.G.M."/>
            <person name="van der Burgt A."/>
            <person name="Oekmen B."/>
            <person name="Stergiopoulos I."/>
            <person name="Abd-Elsalam K.A."/>
            <person name="Aerts A.L."/>
            <person name="Bahkali A.H."/>
            <person name="Beenen H.G."/>
            <person name="Chettri P."/>
            <person name="Cox M.P."/>
            <person name="Datema E."/>
            <person name="de Vries R.P."/>
            <person name="Dhillon B."/>
            <person name="Ganley A.R."/>
            <person name="Griffiths S.A."/>
            <person name="Guo Y."/>
            <person name="Hamelin R.C."/>
            <person name="Henrissat B."/>
            <person name="Kabir M.S."/>
            <person name="Jashni M.K."/>
            <person name="Kema G."/>
            <person name="Klaubauf S."/>
            <person name="Lapidus A."/>
            <person name="Levasseur A."/>
            <person name="Lindquist E."/>
            <person name="Mehrabi R."/>
            <person name="Ohm R.A."/>
            <person name="Owen T.J."/>
            <person name="Salamov A."/>
            <person name="Schwelm A."/>
            <person name="Schijlen E."/>
            <person name="Sun H."/>
            <person name="van den Burg H.A."/>
            <person name="van Ham R.C.H.J."/>
            <person name="Zhang S."/>
            <person name="Goodwin S.B."/>
            <person name="Grigoriev I.V."/>
            <person name="Collemare J."/>
            <person name="Bradshaw R.E."/>
        </authorList>
    </citation>
    <scope>NUCLEOTIDE SEQUENCE [LARGE SCALE GENOMIC DNA]</scope>
    <source>
        <strain evidence="2">NZE10 / CBS 128990</strain>
    </source>
</reference>
<reference evidence="1 2" key="2">
    <citation type="journal article" date="2012" name="PLoS Pathog.">
        <title>Diverse lifestyles and strategies of plant pathogenesis encoded in the genomes of eighteen Dothideomycetes fungi.</title>
        <authorList>
            <person name="Ohm R.A."/>
            <person name="Feau N."/>
            <person name="Henrissat B."/>
            <person name="Schoch C.L."/>
            <person name="Horwitz B.A."/>
            <person name="Barry K.W."/>
            <person name="Condon B.J."/>
            <person name="Copeland A.C."/>
            <person name="Dhillon B."/>
            <person name="Glaser F."/>
            <person name="Hesse C.N."/>
            <person name="Kosti I."/>
            <person name="LaButti K."/>
            <person name="Lindquist E.A."/>
            <person name="Lucas S."/>
            <person name="Salamov A.A."/>
            <person name="Bradshaw R.E."/>
            <person name="Ciuffetti L."/>
            <person name="Hamelin R.C."/>
            <person name="Kema G.H.J."/>
            <person name="Lawrence C."/>
            <person name="Scott J.A."/>
            <person name="Spatafora J.W."/>
            <person name="Turgeon B.G."/>
            <person name="de Wit P.J.G.M."/>
            <person name="Zhong S."/>
            <person name="Goodwin S.B."/>
            <person name="Grigoriev I.V."/>
        </authorList>
    </citation>
    <scope>NUCLEOTIDE SEQUENCE [LARGE SCALE GENOMIC DNA]</scope>
    <source>
        <strain evidence="2">NZE10 / CBS 128990</strain>
    </source>
</reference>